<name>A0A8J9W546_9NEOP</name>
<dbReference type="EMBL" id="OV170225">
    <property type="protein sequence ID" value="CAH0726237.1"/>
    <property type="molecule type" value="Genomic_DNA"/>
</dbReference>
<sequence length="229" mass="24872">MCTRRPTVTSGSPASTVERSAKRSTTSSTTSCKLTAFASGRTLRDGAWPSARPSRPTCPSRRCCLSPPLRRWRPPRPLCRPTSGGERIPRTRCRGAGRVGKAGDKRFRRGEGRRERVAKVPGGERNGQEGDVQRTSTVPVVLHEFGFTGAGSETLGGTLSAGQSNLPGRHLRKVLCASQFSQKPHANKTPPPVGKDENVKVELRVGQLTFEKLMDWKVGAGNSFVIRLN</sequence>
<proteinExistence type="predicted"/>
<dbReference type="Proteomes" id="UP000838878">
    <property type="component" value="Chromosome 5"/>
</dbReference>
<feature type="compositionally biased region" description="Polar residues" evidence="1">
    <location>
        <begin position="1"/>
        <end position="18"/>
    </location>
</feature>
<feature type="region of interest" description="Disordered" evidence="1">
    <location>
        <begin position="1"/>
        <end position="33"/>
    </location>
</feature>
<accession>A0A8J9W546</accession>
<feature type="compositionally biased region" description="Basic and acidic residues" evidence="1">
    <location>
        <begin position="101"/>
        <end position="115"/>
    </location>
</feature>
<evidence type="ECO:0000313" key="2">
    <source>
        <dbReference type="EMBL" id="CAH0726237.1"/>
    </source>
</evidence>
<gene>
    <name evidence="2" type="ORF">BINO364_LOCUS11720</name>
</gene>
<evidence type="ECO:0000313" key="3">
    <source>
        <dbReference type="Proteomes" id="UP000838878"/>
    </source>
</evidence>
<reference evidence="2" key="1">
    <citation type="submission" date="2021-12" db="EMBL/GenBank/DDBJ databases">
        <authorList>
            <person name="Martin H S."/>
        </authorList>
    </citation>
    <scope>NUCLEOTIDE SEQUENCE</scope>
</reference>
<feature type="non-terminal residue" evidence="2">
    <location>
        <position position="229"/>
    </location>
</feature>
<keyword evidence="3" id="KW-1185">Reference proteome</keyword>
<dbReference type="AlphaFoldDB" id="A0A8J9W546"/>
<protein>
    <submittedName>
        <fullName evidence="2">Uncharacterized protein</fullName>
    </submittedName>
</protein>
<organism evidence="2 3">
    <name type="scientific">Brenthis ino</name>
    <name type="common">lesser marbled fritillary</name>
    <dbReference type="NCBI Taxonomy" id="405034"/>
    <lineage>
        <taxon>Eukaryota</taxon>
        <taxon>Metazoa</taxon>
        <taxon>Ecdysozoa</taxon>
        <taxon>Arthropoda</taxon>
        <taxon>Hexapoda</taxon>
        <taxon>Insecta</taxon>
        <taxon>Pterygota</taxon>
        <taxon>Neoptera</taxon>
        <taxon>Endopterygota</taxon>
        <taxon>Lepidoptera</taxon>
        <taxon>Glossata</taxon>
        <taxon>Ditrysia</taxon>
        <taxon>Papilionoidea</taxon>
        <taxon>Nymphalidae</taxon>
        <taxon>Heliconiinae</taxon>
        <taxon>Argynnini</taxon>
        <taxon>Brenthis</taxon>
    </lineage>
</organism>
<feature type="region of interest" description="Disordered" evidence="1">
    <location>
        <begin position="75"/>
        <end position="115"/>
    </location>
</feature>
<dbReference type="OrthoDB" id="10261408at2759"/>
<evidence type="ECO:0000256" key="1">
    <source>
        <dbReference type="SAM" id="MobiDB-lite"/>
    </source>
</evidence>